<dbReference type="EMBL" id="CAJNON010000474">
    <property type="protein sequence ID" value="CAF1280390.1"/>
    <property type="molecule type" value="Genomic_DNA"/>
</dbReference>
<dbReference type="SUPFAM" id="SSF101898">
    <property type="entry name" value="NHL repeat"/>
    <property type="match status" value="2"/>
</dbReference>
<evidence type="ECO:0000256" key="2">
    <source>
        <dbReference type="PROSITE-ProRule" id="PRU00504"/>
    </source>
</evidence>
<dbReference type="OrthoDB" id="10332451at2759"/>
<evidence type="ECO:0000313" key="3">
    <source>
        <dbReference type="EMBL" id="CAF1280390.1"/>
    </source>
</evidence>
<proteinExistence type="predicted"/>
<organism evidence="3 5">
    <name type="scientific">Adineta steineri</name>
    <dbReference type="NCBI Taxonomy" id="433720"/>
    <lineage>
        <taxon>Eukaryota</taxon>
        <taxon>Metazoa</taxon>
        <taxon>Spiralia</taxon>
        <taxon>Gnathifera</taxon>
        <taxon>Rotifera</taxon>
        <taxon>Eurotatoria</taxon>
        <taxon>Bdelloidea</taxon>
        <taxon>Adinetida</taxon>
        <taxon>Adinetidae</taxon>
        <taxon>Adineta</taxon>
    </lineage>
</organism>
<feature type="repeat" description="NHL" evidence="2">
    <location>
        <begin position="353"/>
        <end position="391"/>
    </location>
</feature>
<dbReference type="AlphaFoldDB" id="A0A815CAV8"/>
<evidence type="ECO:0000313" key="5">
    <source>
        <dbReference type="Proteomes" id="UP000663891"/>
    </source>
</evidence>
<sequence>MAMAKNKTQCFTCNKNKITYPCKGCSKEFCLNHLTEHQQILNDELNLITNEFNEFKQTINEQKQNPHNDLLIKQIDQWERNSIGIIQQKAQECRKIVLAYSQTIINDIKNKFNNLSEQIKQIHQENEFNEINLNYLRNQLIEITQELNNPTKISIKEDSQPFINEILIISSKSKNKTEFHRKLIFSSSSHHFLEPKFNKWKQNAITVAGRNEKGQKLNQRNSFDGICIDKNKNIFIAEYYNHRIVEWKYNAKEGLVIAGGNGEGTRMDQLKHPTDMIVDEQNHSIIIADYGNRRIVHWLNRNQQILIEHIDCFGLVMDKHGFLYVSDCKKNEVKRWKMGGYNNEGIVVAGGNEKGDQLNQLNCPSFIFVDEHESVYVSDRDNHRVIKWIKDAKEGRIVAGGNSEGRNLNQLSYPQGVVVDHWGKIYVADCWNNRVMRWCEGKAEGEIVVGGNGQGNQLNQLNRPMGLSFDDEGNLYVADGTNCRIEKFEIIL</sequence>
<dbReference type="InterPro" id="IPR050952">
    <property type="entry name" value="TRIM-NHL_E3_ligases"/>
</dbReference>
<accession>A0A815CAV8</accession>
<name>A0A815CAV8_9BILA</name>
<gene>
    <name evidence="4" type="ORF">OKA104_LOCUS7666</name>
    <name evidence="3" type="ORF">VCS650_LOCUS29931</name>
</gene>
<dbReference type="Proteomes" id="UP000663891">
    <property type="component" value="Unassembled WGS sequence"/>
</dbReference>
<dbReference type="PROSITE" id="PS51125">
    <property type="entry name" value="NHL"/>
    <property type="match status" value="2"/>
</dbReference>
<dbReference type="Gene3D" id="2.120.10.30">
    <property type="entry name" value="TolB, C-terminal domain"/>
    <property type="match status" value="2"/>
</dbReference>
<dbReference type="GO" id="GO:0008270">
    <property type="term" value="F:zinc ion binding"/>
    <property type="evidence" value="ECO:0007669"/>
    <property type="project" value="UniProtKB-KW"/>
</dbReference>
<dbReference type="GO" id="GO:0061630">
    <property type="term" value="F:ubiquitin protein ligase activity"/>
    <property type="evidence" value="ECO:0007669"/>
    <property type="project" value="TreeGrafter"/>
</dbReference>
<dbReference type="Pfam" id="PF01436">
    <property type="entry name" value="NHL"/>
    <property type="match status" value="2"/>
</dbReference>
<reference evidence="3" key="1">
    <citation type="submission" date="2021-02" db="EMBL/GenBank/DDBJ databases">
        <authorList>
            <person name="Nowell W R."/>
        </authorList>
    </citation>
    <scope>NUCLEOTIDE SEQUENCE</scope>
</reference>
<dbReference type="GO" id="GO:0043161">
    <property type="term" value="P:proteasome-mediated ubiquitin-dependent protein catabolic process"/>
    <property type="evidence" value="ECO:0007669"/>
    <property type="project" value="TreeGrafter"/>
</dbReference>
<evidence type="ECO:0000313" key="4">
    <source>
        <dbReference type="EMBL" id="CAF3621924.1"/>
    </source>
</evidence>
<comment type="caution">
    <text evidence="3">The sequence shown here is derived from an EMBL/GenBank/DDBJ whole genome shotgun (WGS) entry which is preliminary data.</text>
</comment>
<evidence type="ECO:0000256" key="1">
    <source>
        <dbReference type="ARBA" id="ARBA00022737"/>
    </source>
</evidence>
<protein>
    <submittedName>
        <fullName evidence="3">Uncharacterized protein</fullName>
    </submittedName>
</protein>
<dbReference type="CDD" id="cd05819">
    <property type="entry name" value="NHL"/>
    <property type="match status" value="1"/>
</dbReference>
<dbReference type="PANTHER" id="PTHR24104:SF25">
    <property type="entry name" value="PROTEIN LIN-41"/>
    <property type="match status" value="1"/>
</dbReference>
<dbReference type="InterPro" id="IPR001258">
    <property type="entry name" value="NHL_repeat"/>
</dbReference>
<dbReference type="GO" id="GO:0000209">
    <property type="term" value="P:protein polyubiquitination"/>
    <property type="evidence" value="ECO:0007669"/>
    <property type="project" value="TreeGrafter"/>
</dbReference>
<dbReference type="Proteomes" id="UP000663881">
    <property type="component" value="Unassembled WGS sequence"/>
</dbReference>
<dbReference type="EMBL" id="CAJOAY010000299">
    <property type="protein sequence ID" value="CAF3621924.1"/>
    <property type="molecule type" value="Genomic_DNA"/>
</dbReference>
<feature type="repeat" description="NHL" evidence="2">
    <location>
        <begin position="403"/>
        <end position="435"/>
    </location>
</feature>
<dbReference type="InterPro" id="IPR011042">
    <property type="entry name" value="6-blade_b-propeller_TolB-like"/>
</dbReference>
<keyword evidence="1" id="KW-0677">Repeat</keyword>
<dbReference type="PANTHER" id="PTHR24104">
    <property type="entry name" value="E3 UBIQUITIN-PROTEIN LIGASE NHLRC1-RELATED"/>
    <property type="match status" value="1"/>
</dbReference>